<proteinExistence type="predicted"/>
<dbReference type="AlphaFoldDB" id="A0A653CI11"/>
<protein>
    <submittedName>
        <fullName evidence="1">Uncharacterized protein</fullName>
    </submittedName>
</protein>
<evidence type="ECO:0000313" key="2">
    <source>
        <dbReference type="Proteomes" id="UP000410492"/>
    </source>
</evidence>
<gene>
    <name evidence="1" type="ORF">CALMAC_LOCUS8884</name>
</gene>
<reference evidence="1 2" key="1">
    <citation type="submission" date="2019-01" db="EMBL/GenBank/DDBJ databases">
        <authorList>
            <person name="Sayadi A."/>
        </authorList>
    </citation>
    <scope>NUCLEOTIDE SEQUENCE [LARGE SCALE GENOMIC DNA]</scope>
</reference>
<accession>A0A653CI11</accession>
<dbReference type="OrthoDB" id="2374335at2759"/>
<name>A0A653CI11_CALMS</name>
<dbReference type="EMBL" id="CAACVG010007769">
    <property type="protein sequence ID" value="VEN46964.1"/>
    <property type="molecule type" value="Genomic_DNA"/>
</dbReference>
<keyword evidence="2" id="KW-1185">Reference proteome</keyword>
<organism evidence="1 2">
    <name type="scientific">Callosobruchus maculatus</name>
    <name type="common">Southern cowpea weevil</name>
    <name type="synonym">Pulse bruchid</name>
    <dbReference type="NCBI Taxonomy" id="64391"/>
    <lineage>
        <taxon>Eukaryota</taxon>
        <taxon>Metazoa</taxon>
        <taxon>Ecdysozoa</taxon>
        <taxon>Arthropoda</taxon>
        <taxon>Hexapoda</taxon>
        <taxon>Insecta</taxon>
        <taxon>Pterygota</taxon>
        <taxon>Neoptera</taxon>
        <taxon>Endopterygota</taxon>
        <taxon>Coleoptera</taxon>
        <taxon>Polyphaga</taxon>
        <taxon>Cucujiformia</taxon>
        <taxon>Chrysomeloidea</taxon>
        <taxon>Chrysomelidae</taxon>
        <taxon>Bruchinae</taxon>
        <taxon>Bruchini</taxon>
        <taxon>Callosobruchus</taxon>
    </lineage>
</organism>
<evidence type="ECO:0000313" key="1">
    <source>
        <dbReference type="EMBL" id="VEN46964.1"/>
    </source>
</evidence>
<sequence>MTKPVVLSEGSETTRRHLAELGINAFLDHLSIHSKLEFIALV</sequence>
<feature type="non-terminal residue" evidence="1">
    <location>
        <position position="42"/>
    </location>
</feature>
<dbReference type="Proteomes" id="UP000410492">
    <property type="component" value="Unassembled WGS sequence"/>
</dbReference>